<comment type="caution">
    <text evidence="2">The sequence shown here is derived from an EMBL/GenBank/DDBJ whole genome shotgun (WGS) entry which is preliminary data.</text>
</comment>
<dbReference type="Proteomes" id="UP000257123">
    <property type="component" value="Unassembled WGS sequence"/>
</dbReference>
<dbReference type="Proteomes" id="UP000256877">
    <property type="component" value="Unassembled WGS sequence"/>
</dbReference>
<accession>A0A371QXN1</accession>
<dbReference type="OrthoDB" id="27639at2157"/>
<dbReference type="EMBL" id="NMUF01000060">
    <property type="protein sequence ID" value="RFA95293.1"/>
    <property type="molecule type" value="Genomic_DNA"/>
</dbReference>
<dbReference type="GO" id="GO:0003743">
    <property type="term" value="F:translation initiation factor activity"/>
    <property type="evidence" value="ECO:0007669"/>
    <property type="project" value="UniProtKB-KW"/>
</dbReference>
<reference evidence="3 4" key="1">
    <citation type="submission" date="2017-07" db="EMBL/GenBank/DDBJ databases">
        <title>Draft genome sequence of aerobic hyperthermophilic archaea, Pyrobaculum aerophilum YKB31 and YKB32.</title>
        <authorList>
            <person name="Mochizuki T."/>
            <person name="Berliner A.J."/>
            <person name="Yoshida-Takashima Y."/>
            <person name="Takaki Y."/>
            <person name="Nunoura T."/>
            <person name="Takai K."/>
        </authorList>
    </citation>
    <scope>NUCLEOTIDE SEQUENCE [LARGE SCALE GENOMIC DNA]</scope>
    <source>
        <strain evidence="1 4">YKB31</strain>
        <strain evidence="2 3">YKB32</strain>
    </source>
</reference>
<keyword evidence="2" id="KW-0648">Protein biosynthesis</keyword>
<sequence length="259" mass="27999">MEGLSNEWIKGASWYLERAVEIVAGSEDPLAAAERIRSLRPGMASLDFLYLVLKEAAGRGVDLRKAALKVSIYAEEAKRRLDEAVSAAGCPRRVATISFSRAVTRLLASLSHCLEVVYLAESKPGVEFSEAFAAYSKFARVVPIPDSAVGAFDYDMAVIGLDGYYRDYAVNKVGSLPLLATAKALGARTAAVFESYKAVPLPAPKPLEIAADVGGHKTPVPLFDRIPHRLLDALITDFGVLTALDPDLFFKTALEKILK</sequence>
<dbReference type="EMBL" id="NMUE01000037">
    <property type="protein sequence ID" value="RFA94453.1"/>
    <property type="molecule type" value="Genomic_DNA"/>
</dbReference>
<evidence type="ECO:0000313" key="2">
    <source>
        <dbReference type="EMBL" id="RFA95293.1"/>
    </source>
</evidence>
<keyword evidence="2" id="KW-0396">Initiation factor</keyword>
<organism evidence="2 3">
    <name type="scientific">Pyrobaculum aerophilum</name>
    <dbReference type="NCBI Taxonomy" id="13773"/>
    <lineage>
        <taxon>Archaea</taxon>
        <taxon>Thermoproteota</taxon>
        <taxon>Thermoprotei</taxon>
        <taxon>Thermoproteales</taxon>
        <taxon>Thermoproteaceae</taxon>
        <taxon>Pyrobaculum</taxon>
    </lineage>
</organism>
<proteinExistence type="predicted"/>
<evidence type="ECO:0000313" key="4">
    <source>
        <dbReference type="Proteomes" id="UP000257123"/>
    </source>
</evidence>
<dbReference type="RefSeq" id="WP_116421639.1">
    <property type="nucleotide sequence ID" value="NZ_NMUE01000037.1"/>
</dbReference>
<dbReference type="InterPro" id="IPR042529">
    <property type="entry name" value="IF_2B-like_C"/>
</dbReference>
<evidence type="ECO:0000313" key="1">
    <source>
        <dbReference type="EMBL" id="RFA94453.1"/>
    </source>
</evidence>
<gene>
    <name evidence="1" type="ORF">CGL51_10110</name>
    <name evidence="2" type="ORF">CGL52_13110</name>
</gene>
<dbReference type="AlphaFoldDB" id="A0A371QXN1"/>
<evidence type="ECO:0000313" key="3">
    <source>
        <dbReference type="Proteomes" id="UP000256877"/>
    </source>
</evidence>
<name>A0A371QXN1_9CREN</name>
<protein>
    <submittedName>
        <fullName evidence="2">Initiation factor 2B</fullName>
    </submittedName>
</protein>
<dbReference type="Gene3D" id="3.40.50.10470">
    <property type="entry name" value="Translation initiation factor eif-2b, domain 2"/>
    <property type="match status" value="1"/>
</dbReference>
<dbReference type="SUPFAM" id="SSF100950">
    <property type="entry name" value="NagB/RpiA/CoA transferase-like"/>
    <property type="match status" value="1"/>
</dbReference>
<dbReference type="InterPro" id="IPR037171">
    <property type="entry name" value="NagB/RpiA_transferase-like"/>
</dbReference>